<dbReference type="PANTHER" id="PTHR36182">
    <property type="entry name" value="PROTEIN, PUTATIVE (AFU_ORTHOLOGUE AFUA_6G10930)-RELATED"/>
    <property type="match status" value="1"/>
</dbReference>
<dbReference type="Gene3D" id="2.70.50.70">
    <property type="match status" value="1"/>
</dbReference>
<dbReference type="OrthoDB" id="2342176at2759"/>
<evidence type="ECO:0000313" key="2">
    <source>
        <dbReference type="EMBL" id="KGG52226.1"/>
    </source>
</evidence>
<feature type="signal peptide" evidence="1">
    <location>
        <begin position="1"/>
        <end position="18"/>
    </location>
</feature>
<evidence type="ECO:0000256" key="1">
    <source>
        <dbReference type="SAM" id="SignalP"/>
    </source>
</evidence>
<dbReference type="VEuPathDB" id="MicrosporidiaDB:DI09_19p80"/>
<dbReference type="Proteomes" id="UP000029725">
    <property type="component" value="Unassembled WGS sequence"/>
</dbReference>
<gene>
    <name evidence="2" type="ORF">DI09_19p80</name>
</gene>
<dbReference type="RefSeq" id="XP_013238691.1">
    <property type="nucleotide sequence ID" value="XM_013383237.1"/>
</dbReference>
<keyword evidence="3" id="KW-1185">Reference proteome</keyword>
<sequence length="209" mass="22923">MIPEILLMVLLCSATISSHMIMAFPPSRGYTKNDLYKPVDYDLMAPLKEMVMCKGKPPGSPVASFNPGDTVNVSFTGSARHHGGLCQFALSYDHDIHFYLIAEYRYGCPDSSYTWPVKIPDDAPPCSKCTFSWAWVNAVGNREYYMDCADITINGPTQPASSCGPSCGKFLQVYNFPGFGTLQPQEGYGGPSASKYIPFDFSCSNSTVQ</sequence>
<proteinExistence type="predicted"/>
<feature type="chain" id="PRO_5001942091" description="Chitin-binding type-4 domain-containing protein" evidence="1">
    <location>
        <begin position="19"/>
        <end position="209"/>
    </location>
</feature>
<dbReference type="AlphaFoldDB" id="A0A098VWT5"/>
<dbReference type="EMBL" id="JMKJ01000110">
    <property type="protein sequence ID" value="KGG52226.1"/>
    <property type="molecule type" value="Genomic_DNA"/>
</dbReference>
<protein>
    <recommendedName>
        <fullName evidence="4">Chitin-binding type-4 domain-containing protein</fullName>
    </recommendedName>
</protein>
<evidence type="ECO:0000313" key="3">
    <source>
        <dbReference type="Proteomes" id="UP000029725"/>
    </source>
</evidence>
<reference evidence="2 3" key="1">
    <citation type="submission" date="2014-04" db="EMBL/GenBank/DDBJ databases">
        <title>A new species of microsporidia sheds light on the evolution of extreme parasitism.</title>
        <authorList>
            <person name="Haag K.L."/>
            <person name="James T.Y."/>
            <person name="Larsson R."/>
            <person name="Schaer T.M."/>
            <person name="Refardt D."/>
            <person name="Pombert J.-F."/>
            <person name="Ebert D."/>
        </authorList>
    </citation>
    <scope>NUCLEOTIDE SEQUENCE [LARGE SCALE GENOMIC DNA]</scope>
    <source>
        <strain evidence="2 3">UGP3</strain>
        <tissue evidence="2">Spores</tissue>
    </source>
</reference>
<keyword evidence="1" id="KW-0732">Signal</keyword>
<evidence type="ECO:0008006" key="4">
    <source>
        <dbReference type="Google" id="ProtNLM"/>
    </source>
</evidence>
<accession>A0A098VWT5</accession>
<organism evidence="2 3">
    <name type="scientific">Mitosporidium daphniae</name>
    <dbReference type="NCBI Taxonomy" id="1485682"/>
    <lineage>
        <taxon>Eukaryota</taxon>
        <taxon>Fungi</taxon>
        <taxon>Fungi incertae sedis</taxon>
        <taxon>Microsporidia</taxon>
        <taxon>Mitosporidium</taxon>
    </lineage>
</organism>
<dbReference type="PANTHER" id="PTHR36182:SF1">
    <property type="entry name" value="PROTEIN, PUTATIVE (AFU_ORTHOLOGUE AFUA_6G10930)-RELATED"/>
    <property type="match status" value="1"/>
</dbReference>
<dbReference type="HOGENOM" id="CLU_1315682_0_0_1"/>
<dbReference type="GeneID" id="25258894"/>
<name>A0A098VWT5_9MICR</name>
<comment type="caution">
    <text evidence="2">The sequence shown here is derived from an EMBL/GenBank/DDBJ whole genome shotgun (WGS) entry which is preliminary data.</text>
</comment>